<evidence type="ECO:0000313" key="3">
    <source>
        <dbReference type="Proteomes" id="UP000613160"/>
    </source>
</evidence>
<keyword evidence="1" id="KW-0472">Membrane</keyword>
<keyword evidence="3" id="KW-1185">Reference proteome</keyword>
<evidence type="ECO:0000313" key="2">
    <source>
        <dbReference type="EMBL" id="GGD24509.1"/>
    </source>
</evidence>
<evidence type="ECO:0008006" key="4">
    <source>
        <dbReference type="Google" id="ProtNLM"/>
    </source>
</evidence>
<dbReference type="AlphaFoldDB" id="A0A917DBR1"/>
<protein>
    <recommendedName>
        <fullName evidence="4">Holin</fullName>
    </recommendedName>
</protein>
<comment type="caution">
    <text evidence="2">The sequence shown here is derived from an EMBL/GenBank/DDBJ whole genome shotgun (WGS) entry which is preliminary data.</text>
</comment>
<sequence>MWESFWNTTWEILGPFYAAVLPIAASAVVGYLVKLYRDKTGQEVNAIFREALQGAITRTANAIVVKAGGAAALNALPADALDLGVRMVKEAVPEAVAHFAREGLTDENIASKILPQAEAIIAAAPLAPAAMEIAKHVEQALTDPTKVAPDIGKVLDQIIRSLPPRASGNG</sequence>
<keyword evidence="1" id="KW-0812">Transmembrane</keyword>
<feature type="transmembrane region" description="Helical" evidence="1">
    <location>
        <begin position="12"/>
        <end position="33"/>
    </location>
</feature>
<organism evidence="2 3">
    <name type="scientific">Aureimonas glaciei</name>
    <dbReference type="NCBI Taxonomy" id="1776957"/>
    <lineage>
        <taxon>Bacteria</taxon>
        <taxon>Pseudomonadati</taxon>
        <taxon>Pseudomonadota</taxon>
        <taxon>Alphaproteobacteria</taxon>
        <taxon>Hyphomicrobiales</taxon>
        <taxon>Aurantimonadaceae</taxon>
        <taxon>Aureimonas</taxon>
    </lineage>
</organism>
<reference evidence="2" key="2">
    <citation type="submission" date="2020-09" db="EMBL/GenBank/DDBJ databases">
        <authorList>
            <person name="Sun Q."/>
            <person name="Zhou Y."/>
        </authorList>
    </citation>
    <scope>NUCLEOTIDE SEQUENCE</scope>
    <source>
        <strain evidence="2">CGMCC 1.15493</strain>
    </source>
</reference>
<evidence type="ECO:0000256" key="1">
    <source>
        <dbReference type="SAM" id="Phobius"/>
    </source>
</evidence>
<keyword evidence="1" id="KW-1133">Transmembrane helix</keyword>
<accession>A0A917DBR1</accession>
<dbReference type="Proteomes" id="UP000613160">
    <property type="component" value="Unassembled WGS sequence"/>
</dbReference>
<dbReference type="EMBL" id="BMJJ01000007">
    <property type="protein sequence ID" value="GGD24509.1"/>
    <property type="molecule type" value="Genomic_DNA"/>
</dbReference>
<name>A0A917DBR1_9HYPH</name>
<reference evidence="2" key="1">
    <citation type="journal article" date="2014" name="Int. J. Syst. Evol. Microbiol.">
        <title>Complete genome sequence of Corynebacterium casei LMG S-19264T (=DSM 44701T), isolated from a smear-ripened cheese.</title>
        <authorList>
            <consortium name="US DOE Joint Genome Institute (JGI-PGF)"/>
            <person name="Walter F."/>
            <person name="Albersmeier A."/>
            <person name="Kalinowski J."/>
            <person name="Ruckert C."/>
        </authorList>
    </citation>
    <scope>NUCLEOTIDE SEQUENCE</scope>
    <source>
        <strain evidence="2">CGMCC 1.15493</strain>
    </source>
</reference>
<proteinExistence type="predicted"/>
<gene>
    <name evidence="2" type="ORF">GCM10011335_29260</name>
</gene>